<dbReference type="Gene3D" id="3.90.1150.10">
    <property type="entry name" value="Aspartate Aminotransferase, domain 1"/>
    <property type="match status" value="1"/>
</dbReference>
<gene>
    <name evidence="9" type="ORF">AAIG11_12010</name>
</gene>
<comment type="caution">
    <text evidence="9">The sequence shown here is derived from an EMBL/GenBank/DDBJ whole genome shotgun (WGS) entry which is preliminary data.</text>
</comment>
<dbReference type="RefSeq" id="WP_343186506.1">
    <property type="nucleotide sequence ID" value="NZ_JBCITM010000013.1"/>
</dbReference>
<evidence type="ECO:0000256" key="5">
    <source>
        <dbReference type="ARBA" id="ARBA00022898"/>
    </source>
</evidence>
<feature type="domain" description="Aminotransferase class V" evidence="8">
    <location>
        <begin position="51"/>
        <end position="327"/>
    </location>
</feature>
<evidence type="ECO:0000259" key="8">
    <source>
        <dbReference type="Pfam" id="PF00266"/>
    </source>
</evidence>
<accession>A0ABU9VVP7</accession>
<name>A0ABU9VVP7_9CLOT</name>
<dbReference type="InterPro" id="IPR015421">
    <property type="entry name" value="PyrdxlP-dep_Trfase_major"/>
</dbReference>
<dbReference type="InterPro" id="IPR024169">
    <property type="entry name" value="SP_NH2Trfase/AEP_transaminase"/>
</dbReference>
<dbReference type="PROSITE" id="PS00595">
    <property type="entry name" value="AA_TRANSFER_CLASS_5"/>
    <property type="match status" value="1"/>
</dbReference>
<dbReference type="Pfam" id="PF00266">
    <property type="entry name" value="Aminotran_5"/>
    <property type="match status" value="1"/>
</dbReference>
<dbReference type="EMBL" id="JBCITM010000013">
    <property type="protein sequence ID" value="MEN1761207.1"/>
    <property type="molecule type" value="Genomic_DNA"/>
</dbReference>
<evidence type="ECO:0000256" key="7">
    <source>
        <dbReference type="RuleBase" id="RU004504"/>
    </source>
</evidence>
<reference evidence="9 10" key="1">
    <citation type="submission" date="2024-04" db="EMBL/GenBank/DDBJ databases">
        <title>Genome sequencing and metabolic network reconstruction of aminoacids and betaine degradation by Anoxynatronum sibiricum.</title>
        <authorList>
            <person name="Detkova E.N."/>
            <person name="Boltjanskaja Y.V."/>
            <person name="Mardanov A.V."/>
            <person name="Kevbrin V."/>
        </authorList>
    </citation>
    <scope>NUCLEOTIDE SEQUENCE [LARGE SCALE GENOMIC DNA]</scope>
    <source>
        <strain evidence="9 10">Z-7981</strain>
    </source>
</reference>
<evidence type="ECO:0000256" key="6">
    <source>
        <dbReference type="RuleBase" id="RU004075"/>
    </source>
</evidence>
<dbReference type="Proteomes" id="UP001407405">
    <property type="component" value="Unassembled WGS sequence"/>
</dbReference>
<comment type="similarity">
    <text evidence="2 6">Belongs to the class-V pyridoxal-phosphate-dependent aminotransferase family.</text>
</comment>
<dbReference type="PIRSF" id="PIRSF000524">
    <property type="entry name" value="SPT"/>
    <property type="match status" value="1"/>
</dbReference>
<dbReference type="InterPro" id="IPR020578">
    <property type="entry name" value="Aminotrans_V_PyrdxlP_BS"/>
</dbReference>
<evidence type="ECO:0000256" key="1">
    <source>
        <dbReference type="ARBA" id="ARBA00001933"/>
    </source>
</evidence>
<dbReference type="PANTHER" id="PTHR21152:SF24">
    <property type="entry name" value="ALANINE--GLYOXYLATE AMINOTRANSFERASE 1"/>
    <property type="match status" value="1"/>
</dbReference>
<dbReference type="InterPro" id="IPR015424">
    <property type="entry name" value="PyrdxlP-dep_Trfase"/>
</dbReference>
<sequence>MKNKKLLMIPGPTPVVRRIQDQMARETIAFGDPAFVQDYKDLISDLKTLWRASGEVFVVAGTGTMAMEMAVANTTKAGDRVLVVSHGYFGDRFVELCQRKGLQVDVLASEWGTIVPVAEIEKQLSENTYQAVTVSHVDTSTGVSAPVAEIGEMMKQYPDTMYIVDGVCATGAAPEYVDDMNIDLLLTGSQKAFGVAPGIAVVWASEKAVAKRKSLGTIPEYYIDFEKWLPVMHDPAKYFATPAVNMVWAVKEAVEMMKEEGLEKRYARHEKMASAMQQALEGLGFTLLAEKSCRAVTLSNLIYPEGIDDAEFRKVLAEEGMMVAGGLGAYAGKMFRLGHMGNIDTHDMVSVISVIERALHRVGYPVDLGKGVGILTAALLKGDQNG</sequence>
<keyword evidence="3 9" id="KW-0032">Aminotransferase</keyword>
<dbReference type="GO" id="GO:0008483">
    <property type="term" value="F:transaminase activity"/>
    <property type="evidence" value="ECO:0007669"/>
    <property type="project" value="UniProtKB-KW"/>
</dbReference>
<dbReference type="InterPro" id="IPR015422">
    <property type="entry name" value="PyrdxlP-dep_Trfase_small"/>
</dbReference>
<evidence type="ECO:0000313" key="9">
    <source>
        <dbReference type="EMBL" id="MEN1761207.1"/>
    </source>
</evidence>
<evidence type="ECO:0000256" key="3">
    <source>
        <dbReference type="ARBA" id="ARBA00022576"/>
    </source>
</evidence>
<protein>
    <submittedName>
        <fullName evidence="9">Alanine--glyoxylate aminotransferase family protein</fullName>
    </submittedName>
</protein>
<keyword evidence="5" id="KW-0663">Pyridoxal phosphate</keyword>
<keyword evidence="10" id="KW-1185">Reference proteome</keyword>
<dbReference type="Gene3D" id="3.40.640.10">
    <property type="entry name" value="Type I PLP-dependent aspartate aminotransferase-like (Major domain)"/>
    <property type="match status" value="1"/>
</dbReference>
<dbReference type="SUPFAM" id="SSF53383">
    <property type="entry name" value="PLP-dependent transferases"/>
    <property type="match status" value="1"/>
</dbReference>
<organism evidence="9 10">
    <name type="scientific">Anoxynatronum sibiricum</name>
    <dbReference type="NCBI Taxonomy" id="210623"/>
    <lineage>
        <taxon>Bacteria</taxon>
        <taxon>Bacillati</taxon>
        <taxon>Bacillota</taxon>
        <taxon>Clostridia</taxon>
        <taxon>Eubacteriales</taxon>
        <taxon>Clostridiaceae</taxon>
        <taxon>Anoxynatronum</taxon>
    </lineage>
</organism>
<evidence type="ECO:0000256" key="2">
    <source>
        <dbReference type="ARBA" id="ARBA00009236"/>
    </source>
</evidence>
<evidence type="ECO:0000256" key="4">
    <source>
        <dbReference type="ARBA" id="ARBA00022679"/>
    </source>
</evidence>
<evidence type="ECO:0000313" key="10">
    <source>
        <dbReference type="Proteomes" id="UP001407405"/>
    </source>
</evidence>
<dbReference type="PANTHER" id="PTHR21152">
    <property type="entry name" value="AMINOTRANSFERASE CLASS V"/>
    <property type="match status" value="1"/>
</dbReference>
<proteinExistence type="inferred from homology"/>
<dbReference type="InterPro" id="IPR000192">
    <property type="entry name" value="Aminotrans_V_dom"/>
</dbReference>
<comment type="cofactor">
    <cofactor evidence="1 7">
        <name>pyridoxal 5'-phosphate</name>
        <dbReference type="ChEBI" id="CHEBI:597326"/>
    </cofactor>
</comment>
<keyword evidence="4" id="KW-0808">Transferase</keyword>